<evidence type="ECO:0000313" key="14">
    <source>
        <dbReference type="Proteomes" id="UP000253940"/>
    </source>
</evidence>
<organism evidence="13 14">
    <name type="scientific">Aquirhabdus parva</name>
    <dbReference type="NCBI Taxonomy" id="2283318"/>
    <lineage>
        <taxon>Bacteria</taxon>
        <taxon>Pseudomonadati</taxon>
        <taxon>Pseudomonadota</taxon>
        <taxon>Gammaproteobacteria</taxon>
        <taxon>Moraxellales</taxon>
        <taxon>Moraxellaceae</taxon>
        <taxon>Aquirhabdus</taxon>
    </lineage>
</organism>
<keyword evidence="2 9" id="KW-0808">Transferase</keyword>
<dbReference type="AlphaFoldDB" id="A0A345PBC8"/>
<comment type="catalytic activity">
    <reaction evidence="7 9 10">
        <text>2-(2-carboxy-4-methylthiazol-5-yl)ethyl phosphate + 4-amino-2-methyl-5-(diphosphooxymethyl)pyrimidine + 2 H(+) = thiamine phosphate + CO2 + diphosphate</text>
        <dbReference type="Rhea" id="RHEA:47848"/>
        <dbReference type="ChEBI" id="CHEBI:15378"/>
        <dbReference type="ChEBI" id="CHEBI:16526"/>
        <dbReference type="ChEBI" id="CHEBI:33019"/>
        <dbReference type="ChEBI" id="CHEBI:37575"/>
        <dbReference type="ChEBI" id="CHEBI:57841"/>
        <dbReference type="ChEBI" id="CHEBI:62890"/>
        <dbReference type="EC" id="2.5.1.3"/>
    </reaction>
</comment>
<feature type="binding site" evidence="9">
    <location>
        <position position="142"/>
    </location>
    <ligand>
        <name>4-amino-2-methyl-5-(diphosphooxymethyl)pyrimidine</name>
        <dbReference type="ChEBI" id="CHEBI:57841"/>
    </ligand>
</feature>
<evidence type="ECO:0000313" key="13">
    <source>
        <dbReference type="EMBL" id="AXI04587.1"/>
    </source>
</evidence>
<keyword evidence="4 9" id="KW-0460">Magnesium</keyword>
<comment type="similarity">
    <text evidence="9 10">Belongs to the thiamine-phosphate synthase family.</text>
</comment>
<feature type="binding site" evidence="9">
    <location>
        <position position="75"/>
    </location>
    <ligand>
        <name>Mg(2+)</name>
        <dbReference type="ChEBI" id="CHEBI:18420"/>
    </ligand>
</feature>
<evidence type="ECO:0000256" key="8">
    <source>
        <dbReference type="ARBA" id="ARBA00047883"/>
    </source>
</evidence>
<dbReference type="Proteomes" id="UP000253940">
    <property type="component" value="Chromosome"/>
</dbReference>
<name>A0A345PBC8_9GAMM</name>
<dbReference type="GO" id="GO:0009228">
    <property type="term" value="P:thiamine biosynthetic process"/>
    <property type="evidence" value="ECO:0007669"/>
    <property type="project" value="UniProtKB-KW"/>
</dbReference>
<dbReference type="InterPro" id="IPR013785">
    <property type="entry name" value="Aldolase_TIM"/>
</dbReference>
<evidence type="ECO:0000256" key="10">
    <source>
        <dbReference type="RuleBase" id="RU003826"/>
    </source>
</evidence>
<reference evidence="13 14" key="1">
    <citation type="submission" date="2018-07" db="EMBL/GenBank/DDBJ databases">
        <title>Genome sequencing of Moraxellaceae gen. HYN0046.</title>
        <authorList>
            <person name="Kim M."/>
            <person name="Yi H."/>
        </authorList>
    </citation>
    <scope>NUCLEOTIDE SEQUENCE [LARGE SCALE GENOMIC DNA]</scope>
    <source>
        <strain evidence="13 14">HYN0046</strain>
    </source>
</reference>
<dbReference type="SUPFAM" id="SSF51391">
    <property type="entry name" value="Thiamin phosphate synthase"/>
    <property type="match status" value="1"/>
</dbReference>
<dbReference type="UniPathway" id="UPA00060">
    <property type="reaction ID" value="UER00141"/>
</dbReference>
<evidence type="ECO:0000256" key="2">
    <source>
        <dbReference type="ARBA" id="ARBA00022679"/>
    </source>
</evidence>
<evidence type="ECO:0000256" key="6">
    <source>
        <dbReference type="ARBA" id="ARBA00047334"/>
    </source>
</evidence>
<keyword evidence="3 9" id="KW-0479">Metal-binding</keyword>
<dbReference type="CDD" id="cd00564">
    <property type="entry name" value="TMP_TenI"/>
    <property type="match status" value="1"/>
</dbReference>
<dbReference type="GO" id="GO:0009229">
    <property type="term" value="P:thiamine diphosphate biosynthetic process"/>
    <property type="evidence" value="ECO:0007669"/>
    <property type="project" value="UniProtKB-UniRule"/>
</dbReference>
<feature type="binding site" evidence="9">
    <location>
        <position position="74"/>
    </location>
    <ligand>
        <name>4-amino-2-methyl-5-(diphosphooxymethyl)pyrimidine</name>
        <dbReference type="ChEBI" id="CHEBI:57841"/>
    </ligand>
</feature>
<dbReference type="GO" id="GO:0004789">
    <property type="term" value="F:thiamine-phosphate diphosphorylase activity"/>
    <property type="evidence" value="ECO:0007669"/>
    <property type="project" value="UniProtKB-UniRule"/>
</dbReference>
<dbReference type="PANTHER" id="PTHR20857:SF15">
    <property type="entry name" value="THIAMINE-PHOSPHATE SYNTHASE"/>
    <property type="match status" value="1"/>
</dbReference>
<evidence type="ECO:0000256" key="4">
    <source>
        <dbReference type="ARBA" id="ARBA00022842"/>
    </source>
</evidence>
<evidence type="ECO:0000259" key="12">
    <source>
        <dbReference type="Pfam" id="PF02581"/>
    </source>
</evidence>
<comment type="pathway">
    <text evidence="1 9 11">Cofactor biosynthesis; thiamine diphosphate biosynthesis; thiamine phosphate from 4-amino-2-methyl-5-diphosphomethylpyrimidine and 4-methyl-5-(2-phosphoethyl)-thiazole: step 1/1.</text>
</comment>
<dbReference type="Gene3D" id="3.20.20.70">
    <property type="entry name" value="Aldolase class I"/>
    <property type="match status" value="1"/>
</dbReference>
<dbReference type="KEGG" id="mbah:HYN46_06270"/>
<proteinExistence type="inferred from homology"/>
<comment type="caution">
    <text evidence="9">Lacks conserved residue(s) required for the propagation of feature annotation.</text>
</comment>
<protein>
    <recommendedName>
        <fullName evidence="9">Thiamine-phosphate synthase</fullName>
        <shortName evidence="9">TP synthase</shortName>
        <shortName evidence="9">TPS</shortName>
        <ecNumber evidence="9">2.5.1.3</ecNumber>
    </recommendedName>
    <alternativeName>
        <fullName evidence="9">Thiamine-phosphate pyrophosphorylase</fullName>
        <shortName evidence="9">TMP pyrophosphorylase</shortName>
        <shortName evidence="9">TMP-PPase</shortName>
    </alternativeName>
</protein>
<dbReference type="Pfam" id="PF02581">
    <property type="entry name" value="TMP-TENI"/>
    <property type="match status" value="1"/>
</dbReference>
<evidence type="ECO:0000256" key="9">
    <source>
        <dbReference type="HAMAP-Rule" id="MF_00097"/>
    </source>
</evidence>
<feature type="binding site" evidence="9">
    <location>
        <begin position="139"/>
        <end position="141"/>
    </location>
    <ligand>
        <name>2-[(2R,5Z)-2-carboxy-4-methylthiazol-5(2H)-ylidene]ethyl phosphate</name>
        <dbReference type="ChEBI" id="CHEBI:62899"/>
    </ligand>
</feature>
<dbReference type="InterPro" id="IPR034291">
    <property type="entry name" value="TMP_synthase"/>
</dbReference>
<keyword evidence="14" id="KW-1185">Reference proteome</keyword>
<sequence length="214" mass="23147">MKNNSRSSNALQGLYLITNDDPFDVLFPKLEEAMHAGIALLQYRRKKILPTDQENEALNILSLCKQYHVPLIINDNIALAEKLYCGVHLGQGDGSLIDARVRLGTDAIIGRTCHASLALASQAVDDGASYLAFGAVFPSLTKPHANRVDLETLSTAAERFPLPICAIGGLTAENVDEVRSAGVNLFAVVGDVLNLPVGKIAERVNQWRDTLQSV</sequence>
<comment type="function">
    <text evidence="9">Condenses 4-methyl-5-(beta-hydroxyethyl)thiazole monophosphate (THZ-P) and 2-methyl-4-amino-5-hydroxymethyl pyrimidine pyrophosphate (HMP-PP) to form thiamine monophosphate (TMP).</text>
</comment>
<comment type="cofactor">
    <cofactor evidence="9">
        <name>Mg(2+)</name>
        <dbReference type="ChEBI" id="CHEBI:18420"/>
    </cofactor>
    <text evidence="9">Binds 1 Mg(2+) ion per subunit.</text>
</comment>
<dbReference type="GO" id="GO:0005737">
    <property type="term" value="C:cytoplasm"/>
    <property type="evidence" value="ECO:0007669"/>
    <property type="project" value="TreeGrafter"/>
</dbReference>
<dbReference type="OrthoDB" id="9789949at2"/>
<evidence type="ECO:0000256" key="3">
    <source>
        <dbReference type="ARBA" id="ARBA00022723"/>
    </source>
</evidence>
<gene>
    <name evidence="9" type="primary">thiE</name>
    <name evidence="13" type="ORF">HYN46_06270</name>
</gene>
<comment type="catalytic activity">
    <reaction evidence="8 9 10">
        <text>2-[(2R,5Z)-2-carboxy-4-methylthiazol-5(2H)-ylidene]ethyl phosphate + 4-amino-2-methyl-5-(diphosphooxymethyl)pyrimidine + 2 H(+) = thiamine phosphate + CO2 + diphosphate</text>
        <dbReference type="Rhea" id="RHEA:47844"/>
        <dbReference type="ChEBI" id="CHEBI:15378"/>
        <dbReference type="ChEBI" id="CHEBI:16526"/>
        <dbReference type="ChEBI" id="CHEBI:33019"/>
        <dbReference type="ChEBI" id="CHEBI:37575"/>
        <dbReference type="ChEBI" id="CHEBI:57841"/>
        <dbReference type="ChEBI" id="CHEBI:62899"/>
        <dbReference type="EC" id="2.5.1.3"/>
    </reaction>
</comment>
<dbReference type="RefSeq" id="WP_114900651.1">
    <property type="nucleotide sequence ID" value="NZ_CP031222.1"/>
</dbReference>
<dbReference type="EMBL" id="CP031222">
    <property type="protein sequence ID" value="AXI04587.1"/>
    <property type="molecule type" value="Genomic_DNA"/>
</dbReference>
<feature type="binding site" evidence="9">
    <location>
        <position position="169"/>
    </location>
    <ligand>
        <name>2-[(2R,5Z)-2-carboxy-4-methylthiazol-5(2H)-ylidene]ethyl phosphate</name>
        <dbReference type="ChEBI" id="CHEBI:62899"/>
    </ligand>
</feature>
<dbReference type="GO" id="GO:0000287">
    <property type="term" value="F:magnesium ion binding"/>
    <property type="evidence" value="ECO:0007669"/>
    <property type="project" value="UniProtKB-UniRule"/>
</dbReference>
<keyword evidence="5 9" id="KW-0784">Thiamine biosynthesis</keyword>
<evidence type="ECO:0000256" key="11">
    <source>
        <dbReference type="RuleBase" id="RU004253"/>
    </source>
</evidence>
<dbReference type="InterPro" id="IPR022998">
    <property type="entry name" value="ThiamineP_synth_TenI"/>
</dbReference>
<feature type="domain" description="Thiamine phosphate synthase/TenI" evidence="12">
    <location>
        <begin position="14"/>
        <end position="191"/>
    </location>
</feature>
<comment type="catalytic activity">
    <reaction evidence="6 9 10">
        <text>4-methyl-5-(2-phosphooxyethyl)-thiazole + 4-amino-2-methyl-5-(diphosphooxymethyl)pyrimidine + H(+) = thiamine phosphate + diphosphate</text>
        <dbReference type="Rhea" id="RHEA:22328"/>
        <dbReference type="ChEBI" id="CHEBI:15378"/>
        <dbReference type="ChEBI" id="CHEBI:33019"/>
        <dbReference type="ChEBI" id="CHEBI:37575"/>
        <dbReference type="ChEBI" id="CHEBI:57841"/>
        <dbReference type="ChEBI" id="CHEBI:58296"/>
        <dbReference type="EC" id="2.5.1.3"/>
    </reaction>
</comment>
<dbReference type="EC" id="2.5.1.3" evidence="9"/>
<feature type="binding site" evidence="9">
    <location>
        <begin position="42"/>
        <end position="46"/>
    </location>
    <ligand>
        <name>4-amino-2-methyl-5-(diphosphooxymethyl)pyrimidine</name>
        <dbReference type="ChEBI" id="CHEBI:57841"/>
    </ligand>
</feature>
<dbReference type="NCBIfam" id="TIGR00693">
    <property type="entry name" value="thiE"/>
    <property type="match status" value="1"/>
</dbReference>
<dbReference type="InterPro" id="IPR036206">
    <property type="entry name" value="ThiamineP_synth_sf"/>
</dbReference>
<accession>A0A345PBC8</accession>
<evidence type="ECO:0000256" key="7">
    <source>
        <dbReference type="ARBA" id="ARBA00047851"/>
    </source>
</evidence>
<evidence type="ECO:0000256" key="1">
    <source>
        <dbReference type="ARBA" id="ARBA00005165"/>
    </source>
</evidence>
<evidence type="ECO:0000256" key="5">
    <source>
        <dbReference type="ARBA" id="ARBA00022977"/>
    </source>
</evidence>
<feature type="binding site" evidence="9">
    <location>
        <position position="93"/>
    </location>
    <ligand>
        <name>Mg(2+)</name>
        <dbReference type="ChEBI" id="CHEBI:18420"/>
    </ligand>
</feature>
<dbReference type="PANTHER" id="PTHR20857">
    <property type="entry name" value="THIAMINE-PHOSPHATE PYROPHOSPHORYLASE"/>
    <property type="match status" value="1"/>
</dbReference>
<dbReference type="HAMAP" id="MF_00097">
    <property type="entry name" value="TMP_synthase"/>
    <property type="match status" value="1"/>
</dbReference>
<feature type="binding site" evidence="9">
    <location>
        <position position="112"/>
    </location>
    <ligand>
        <name>4-amino-2-methyl-5-(diphosphooxymethyl)pyrimidine</name>
        <dbReference type="ChEBI" id="CHEBI:57841"/>
    </ligand>
</feature>